<name>A0A8C4V805_FALTI</name>
<protein>
    <recommendedName>
        <fullName evidence="2">ADF-H domain-containing protein</fullName>
    </recommendedName>
</protein>
<feature type="region of interest" description="Disordered" evidence="1">
    <location>
        <begin position="1"/>
        <end position="39"/>
    </location>
</feature>
<dbReference type="SUPFAM" id="SSF55753">
    <property type="entry name" value="Actin depolymerizing proteins"/>
    <property type="match status" value="1"/>
</dbReference>
<evidence type="ECO:0000313" key="3">
    <source>
        <dbReference type="Ensembl" id="ENSFTIP00000022109.1"/>
    </source>
</evidence>
<dbReference type="Pfam" id="PF00241">
    <property type="entry name" value="Cofilin_ADF"/>
    <property type="match status" value="1"/>
</dbReference>
<feature type="domain" description="ADF-H" evidence="2">
    <location>
        <begin position="60"/>
        <end position="103"/>
    </location>
</feature>
<dbReference type="AlphaFoldDB" id="A0A8C4V805"/>
<reference evidence="3" key="1">
    <citation type="submission" date="2025-08" db="UniProtKB">
        <authorList>
            <consortium name="Ensembl"/>
        </authorList>
    </citation>
    <scope>IDENTIFICATION</scope>
</reference>
<evidence type="ECO:0000259" key="2">
    <source>
        <dbReference type="Pfam" id="PF00241"/>
    </source>
</evidence>
<proteinExistence type="predicted"/>
<dbReference type="Proteomes" id="UP000694562">
    <property type="component" value="Unplaced"/>
</dbReference>
<reference evidence="3" key="2">
    <citation type="submission" date="2025-09" db="UniProtKB">
        <authorList>
            <consortium name="Ensembl"/>
        </authorList>
    </citation>
    <scope>IDENTIFICATION</scope>
</reference>
<dbReference type="Gene3D" id="3.40.20.10">
    <property type="entry name" value="Severin"/>
    <property type="match status" value="1"/>
</dbReference>
<dbReference type="InterPro" id="IPR002108">
    <property type="entry name" value="ADF-H"/>
</dbReference>
<dbReference type="OrthoDB" id="5971719at2759"/>
<evidence type="ECO:0000256" key="1">
    <source>
        <dbReference type="SAM" id="MobiDB-lite"/>
    </source>
</evidence>
<dbReference type="InterPro" id="IPR029006">
    <property type="entry name" value="ADF-H/Gelsolin-like_dom_sf"/>
</dbReference>
<dbReference type="GO" id="GO:0003779">
    <property type="term" value="F:actin binding"/>
    <property type="evidence" value="ECO:0007669"/>
    <property type="project" value="InterPro"/>
</dbReference>
<accession>A0A8C4V805</accession>
<keyword evidence="4" id="KW-1185">Reference proteome</keyword>
<sequence>MPSQGRCQRGVLGPELPPAQGRGSRHSQGPGLLPSPWAGRGSTRLVGGLWVRVCPAGGEGPGGPDELAEKFSTTSIMYGLCRVQDPGTGTHRIVLINWVSAGVGALGGMGGTGAGYIPNRHTGIPGSRVTAAGSGPWG</sequence>
<organism evidence="3 4">
    <name type="scientific">Falco tinnunculus</name>
    <name type="common">Common kestrel</name>
    <dbReference type="NCBI Taxonomy" id="100819"/>
    <lineage>
        <taxon>Eukaryota</taxon>
        <taxon>Metazoa</taxon>
        <taxon>Chordata</taxon>
        <taxon>Craniata</taxon>
        <taxon>Vertebrata</taxon>
        <taxon>Euteleostomi</taxon>
        <taxon>Archelosauria</taxon>
        <taxon>Archosauria</taxon>
        <taxon>Dinosauria</taxon>
        <taxon>Saurischia</taxon>
        <taxon>Theropoda</taxon>
        <taxon>Coelurosauria</taxon>
        <taxon>Aves</taxon>
        <taxon>Neognathae</taxon>
        <taxon>Neoaves</taxon>
        <taxon>Telluraves</taxon>
        <taxon>Australaves</taxon>
        <taxon>Falconiformes</taxon>
        <taxon>Falconidae</taxon>
        <taxon>Falco</taxon>
    </lineage>
</organism>
<dbReference type="Ensembl" id="ENSFTIT00000023027.1">
    <property type="protein sequence ID" value="ENSFTIP00000022109.1"/>
    <property type="gene ID" value="ENSFTIG00000014307.1"/>
</dbReference>
<evidence type="ECO:0000313" key="4">
    <source>
        <dbReference type="Proteomes" id="UP000694562"/>
    </source>
</evidence>